<sequence length="109" mass="12264">MADNPFPGALRNHFRRHPKVGSAALQKAGKKLTEKPEGSDKVIAIKAATLPEDLYLLGFRRYRLPGDEDEKYPEIDRGYQNAGGDIMDVQAFARLSKKLAKVPKRKKEE</sequence>
<evidence type="ECO:0000313" key="2">
    <source>
        <dbReference type="EMBL" id="CAH9141977.1"/>
    </source>
</evidence>
<feature type="non-terminal residue" evidence="2">
    <location>
        <position position="109"/>
    </location>
</feature>
<protein>
    <submittedName>
        <fullName evidence="2">Uncharacterized protein</fullName>
    </submittedName>
</protein>
<accession>A0AAV0G2C3</accession>
<dbReference type="EMBL" id="CAMAPF010001034">
    <property type="protein sequence ID" value="CAH9141977.1"/>
    <property type="molecule type" value="Genomic_DNA"/>
</dbReference>
<evidence type="ECO:0000313" key="3">
    <source>
        <dbReference type="Proteomes" id="UP001152523"/>
    </source>
</evidence>
<comment type="caution">
    <text evidence="2">The sequence shown here is derived from an EMBL/GenBank/DDBJ whole genome shotgun (WGS) entry which is preliminary data.</text>
</comment>
<gene>
    <name evidence="2" type="ORF">CEPIT_LOCUS39543</name>
</gene>
<organism evidence="2 3">
    <name type="scientific">Cuscuta epithymum</name>
    <dbReference type="NCBI Taxonomy" id="186058"/>
    <lineage>
        <taxon>Eukaryota</taxon>
        <taxon>Viridiplantae</taxon>
        <taxon>Streptophyta</taxon>
        <taxon>Embryophyta</taxon>
        <taxon>Tracheophyta</taxon>
        <taxon>Spermatophyta</taxon>
        <taxon>Magnoliopsida</taxon>
        <taxon>eudicotyledons</taxon>
        <taxon>Gunneridae</taxon>
        <taxon>Pentapetalae</taxon>
        <taxon>asterids</taxon>
        <taxon>lamiids</taxon>
        <taxon>Solanales</taxon>
        <taxon>Convolvulaceae</taxon>
        <taxon>Cuscuteae</taxon>
        <taxon>Cuscuta</taxon>
        <taxon>Cuscuta subgen. Cuscuta</taxon>
    </lineage>
</organism>
<feature type="region of interest" description="Disordered" evidence="1">
    <location>
        <begin position="1"/>
        <end position="37"/>
    </location>
</feature>
<evidence type="ECO:0000256" key="1">
    <source>
        <dbReference type="SAM" id="MobiDB-lite"/>
    </source>
</evidence>
<keyword evidence="3" id="KW-1185">Reference proteome</keyword>
<reference evidence="2" key="1">
    <citation type="submission" date="2022-07" db="EMBL/GenBank/DDBJ databases">
        <authorList>
            <person name="Macas J."/>
            <person name="Novak P."/>
            <person name="Neumann P."/>
        </authorList>
    </citation>
    <scope>NUCLEOTIDE SEQUENCE</scope>
</reference>
<name>A0AAV0G2C3_9ASTE</name>
<dbReference type="Proteomes" id="UP001152523">
    <property type="component" value="Unassembled WGS sequence"/>
</dbReference>
<proteinExistence type="predicted"/>
<dbReference type="AlphaFoldDB" id="A0AAV0G2C3"/>